<name>A0ABN6XRG6_9MICO</name>
<dbReference type="PANTHER" id="PTHR30061:SF50">
    <property type="entry name" value="MALTOSE_MALTODEXTRIN-BINDING PERIPLASMIC PROTEIN"/>
    <property type="match status" value="1"/>
</dbReference>
<gene>
    <name evidence="5" type="ORF">GCM10025866_33750</name>
</gene>
<keyword evidence="2" id="KW-0813">Transport</keyword>
<dbReference type="RefSeq" id="WP_286277383.1">
    <property type="nucleotide sequence ID" value="NZ_AP027731.1"/>
</dbReference>
<dbReference type="Gene3D" id="3.40.190.10">
    <property type="entry name" value="Periplasmic binding protein-like II"/>
    <property type="match status" value="1"/>
</dbReference>
<proteinExistence type="inferred from homology"/>
<dbReference type="InterPro" id="IPR006059">
    <property type="entry name" value="SBP"/>
</dbReference>
<feature type="chain" id="PRO_5045119155" evidence="4">
    <location>
        <begin position="35"/>
        <end position="417"/>
    </location>
</feature>
<dbReference type="PROSITE" id="PS51257">
    <property type="entry name" value="PROKAR_LIPOPROTEIN"/>
    <property type="match status" value="1"/>
</dbReference>
<dbReference type="PANTHER" id="PTHR30061">
    <property type="entry name" value="MALTOSE-BINDING PERIPLASMIC PROTEIN"/>
    <property type="match status" value="1"/>
</dbReference>
<evidence type="ECO:0000256" key="1">
    <source>
        <dbReference type="ARBA" id="ARBA00008520"/>
    </source>
</evidence>
<keyword evidence="6" id="KW-1185">Reference proteome</keyword>
<evidence type="ECO:0000256" key="2">
    <source>
        <dbReference type="ARBA" id="ARBA00022448"/>
    </source>
</evidence>
<reference evidence="6" key="1">
    <citation type="journal article" date="2019" name="Int. J. Syst. Evol. Microbiol.">
        <title>The Global Catalogue of Microorganisms (GCM) 10K type strain sequencing project: providing services to taxonomists for standard genome sequencing and annotation.</title>
        <authorList>
            <consortium name="The Broad Institute Genomics Platform"/>
            <consortium name="The Broad Institute Genome Sequencing Center for Infectious Disease"/>
            <person name="Wu L."/>
            <person name="Ma J."/>
        </authorList>
    </citation>
    <scope>NUCLEOTIDE SEQUENCE [LARGE SCALE GENOMIC DNA]</scope>
    <source>
        <strain evidence="6">NBRC 108725</strain>
    </source>
</reference>
<evidence type="ECO:0000313" key="5">
    <source>
        <dbReference type="EMBL" id="BDZ47466.1"/>
    </source>
</evidence>
<dbReference type="SUPFAM" id="SSF53850">
    <property type="entry name" value="Periplasmic binding protein-like II"/>
    <property type="match status" value="1"/>
</dbReference>
<feature type="signal peptide" evidence="4">
    <location>
        <begin position="1"/>
        <end position="34"/>
    </location>
</feature>
<organism evidence="5 6">
    <name type="scientific">Naasia aerilata</name>
    <dbReference type="NCBI Taxonomy" id="1162966"/>
    <lineage>
        <taxon>Bacteria</taxon>
        <taxon>Bacillati</taxon>
        <taxon>Actinomycetota</taxon>
        <taxon>Actinomycetes</taxon>
        <taxon>Micrococcales</taxon>
        <taxon>Microbacteriaceae</taxon>
        <taxon>Naasia</taxon>
    </lineage>
</organism>
<accession>A0ABN6XRG6</accession>
<evidence type="ECO:0000256" key="3">
    <source>
        <dbReference type="ARBA" id="ARBA00022729"/>
    </source>
</evidence>
<keyword evidence="3 4" id="KW-0732">Signal</keyword>
<evidence type="ECO:0000313" key="6">
    <source>
        <dbReference type="Proteomes" id="UP001321498"/>
    </source>
</evidence>
<sequence length="417" mass="43813">MQIRAMRHGRRRVLAASAILAGLGLLTACSGTTAGGSDKQQTLTVWHYFSAPVQAKVMDDLAATFEKAHPDVSVKNVYVPQNELIQKLTAGVAAKSGPDVLVFDGGTSSTVALAGALTPITDEWKSFPDKGQFPDSVVHSVKGDVYTVQGYVNLLGLWYNADLLKQVGVEPPTTPDAFDAALQKVVAAGHQGLTLSAEPGGDFNAMPWMSTAGFDYADPQADALAAAFDKVRAWTDSGALSKEASTWDLTEPFQAFTAGDVGFSVNGNWQLGTAKKDAKFDYGVLPLPLGSKGKVYLGGEAEGIGAFAKDPKLAWQYLTETFWSADGEITSLKETGTIPARADAATDPALTQDPISSAFAKSIADNGWTYPDPSVPLEKSGDVQVEVGQVWSALVGGQSTPKDLAGGLAAKLKEILG</sequence>
<dbReference type="Pfam" id="PF13416">
    <property type="entry name" value="SBP_bac_8"/>
    <property type="match status" value="1"/>
</dbReference>
<evidence type="ECO:0000256" key="4">
    <source>
        <dbReference type="SAM" id="SignalP"/>
    </source>
</evidence>
<comment type="similarity">
    <text evidence="1">Belongs to the bacterial solute-binding protein 1 family.</text>
</comment>
<protein>
    <submittedName>
        <fullName evidence="5">Sugar ABC transporter substrate-binding protein</fullName>
    </submittedName>
</protein>
<dbReference type="Proteomes" id="UP001321498">
    <property type="component" value="Chromosome"/>
</dbReference>
<dbReference type="EMBL" id="AP027731">
    <property type="protein sequence ID" value="BDZ47466.1"/>
    <property type="molecule type" value="Genomic_DNA"/>
</dbReference>